<comment type="caution">
    <text evidence="2">The sequence shown here is derived from an EMBL/GenBank/DDBJ whole genome shotgun (WGS) entry which is preliminary data.</text>
</comment>
<dbReference type="RefSeq" id="WP_047855999.1">
    <property type="nucleotide sequence ID" value="NZ_CP011509.1"/>
</dbReference>
<feature type="transmembrane region" description="Helical" evidence="1">
    <location>
        <begin position="94"/>
        <end position="112"/>
    </location>
</feature>
<reference evidence="2 3" key="1">
    <citation type="submission" date="2018-08" db="EMBL/GenBank/DDBJ databases">
        <title>Genomic Encyclopedia of Archaeal and Bacterial Type Strains, Phase II (KMG-II): from individual species to whole genera.</title>
        <authorList>
            <person name="Goeker M."/>
        </authorList>
    </citation>
    <scope>NUCLEOTIDE SEQUENCE [LARGE SCALE GENOMIC DNA]</scope>
    <source>
        <strain evidence="2 3">DSM 2261</strain>
    </source>
</reference>
<gene>
    <name evidence="2" type="ORF">ATI61_103131</name>
</gene>
<organism evidence="2 3">
    <name type="scientific">Archangium gephyra</name>
    <dbReference type="NCBI Taxonomy" id="48"/>
    <lineage>
        <taxon>Bacteria</taxon>
        <taxon>Pseudomonadati</taxon>
        <taxon>Myxococcota</taxon>
        <taxon>Myxococcia</taxon>
        <taxon>Myxococcales</taxon>
        <taxon>Cystobacterineae</taxon>
        <taxon>Archangiaceae</taxon>
        <taxon>Archangium</taxon>
    </lineage>
</organism>
<evidence type="ECO:0000313" key="3">
    <source>
        <dbReference type="Proteomes" id="UP000256345"/>
    </source>
</evidence>
<keyword evidence="1" id="KW-0472">Membrane</keyword>
<keyword evidence="3" id="KW-1185">Reference proteome</keyword>
<proteinExistence type="predicted"/>
<protein>
    <submittedName>
        <fullName evidence="2">Uncharacterized protein</fullName>
    </submittedName>
</protein>
<keyword evidence="1" id="KW-0812">Transmembrane</keyword>
<keyword evidence="1" id="KW-1133">Transmembrane helix</keyword>
<dbReference type="Proteomes" id="UP000256345">
    <property type="component" value="Unassembled WGS sequence"/>
</dbReference>
<dbReference type="EMBL" id="QUMU01000003">
    <property type="protein sequence ID" value="REG34238.1"/>
    <property type="molecule type" value="Genomic_DNA"/>
</dbReference>
<evidence type="ECO:0000313" key="2">
    <source>
        <dbReference type="EMBL" id="REG34238.1"/>
    </source>
</evidence>
<evidence type="ECO:0000256" key="1">
    <source>
        <dbReference type="SAM" id="Phobius"/>
    </source>
</evidence>
<accession>A0ABX9K6E0</accession>
<name>A0ABX9K6E0_9BACT</name>
<feature type="transmembrane region" description="Helical" evidence="1">
    <location>
        <begin position="28"/>
        <end position="51"/>
    </location>
</feature>
<sequence length="164" mass="17315">MDYIPDNPPGAGGPGPDKALRDAVTIPAYLLMATGALVTLFWLLNLLSAVVGSGSSPMTELPPEFYDNPNLEPYRALFEKILASQSEGPGVVGILYNLLGLGLGGLIAFGGLQMTKFRMYGVALAASIVSMIPCFSCCCCVMGLPVGIWSLVVLSRQEVKAAFR</sequence>
<feature type="transmembrane region" description="Helical" evidence="1">
    <location>
        <begin position="119"/>
        <end position="144"/>
    </location>
</feature>